<feature type="transmembrane region" description="Helical" evidence="9">
    <location>
        <begin position="12"/>
        <end position="34"/>
    </location>
</feature>
<feature type="domain" description="Tripartite ATP-independent periplasmic transporters DctQ component" evidence="10">
    <location>
        <begin position="25"/>
        <end position="152"/>
    </location>
</feature>
<keyword evidence="12" id="KW-1185">Reference proteome</keyword>
<dbReference type="KEGG" id="otr:OTERR_18180"/>
<comment type="similarity">
    <text evidence="8 9">Belongs to the TRAP transporter small permease family.</text>
</comment>
<feature type="transmembrane region" description="Helical" evidence="9">
    <location>
        <begin position="46"/>
        <end position="64"/>
    </location>
</feature>
<dbReference type="EMBL" id="CP022579">
    <property type="protein sequence ID" value="QEL65294.1"/>
    <property type="molecule type" value="Genomic_DNA"/>
</dbReference>
<evidence type="ECO:0000313" key="11">
    <source>
        <dbReference type="EMBL" id="QEL65294.1"/>
    </source>
</evidence>
<keyword evidence="4 9" id="KW-0997">Cell inner membrane</keyword>
<keyword evidence="6 9" id="KW-1133">Transmembrane helix</keyword>
<dbReference type="Pfam" id="PF04290">
    <property type="entry name" value="DctQ"/>
    <property type="match status" value="1"/>
</dbReference>
<accession>A0A5C1E9F9</accession>
<evidence type="ECO:0000313" key="12">
    <source>
        <dbReference type="Proteomes" id="UP000323671"/>
    </source>
</evidence>
<evidence type="ECO:0000256" key="3">
    <source>
        <dbReference type="ARBA" id="ARBA00022475"/>
    </source>
</evidence>
<dbReference type="PANTHER" id="PTHR35011">
    <property type="entry name" value="2,3-DIKETO-L-GULONATE TRAP TRANSPORTER SMALL PERMEASE PROTEIN YIAM"/>
    <property type="match status" value="1"/>
</dbReference>
<feature type="transmembrane region" description="Helical" evidence="9">
    <location>
        <begin position="85"/>
        <end position="106"/>
    </location>
</feature>
<dbReference type="Proteomes" id="UP000323671">
    <property type="component" value="Chromosome"/>
</dbReference>
<reference evidence="11 12" key="1">
    <citation type="submission" date="2017-07" db="EMBL/GenBank/DDBJ databases">
        <title>Complete genome sequence of Oryzomicrobium terrae TPP412.</title>
        <authorList>
            <person name="Chiu L.-W."/>
            <person name="Lo K.-J."/>
            <person name="Tsai Y.-M."/>
            <person name="Lin S.-S."/>
            <person name="Kuo C.-H."/>
            <person name="Liu C.-T."/>
        </authorList>
    </citation>
    <scope>NUCLEOTIDE SEQUENCE [LARGE SCALE GENOMIC DNA]</scope>
    <source>
        <strain evidence="11 12">TPP412</strain>
    </source>
</reference>
<keyword evidence="2 9" id="KW-0813">Transport</keyword>
<evidence type="ECO:0000256" key="7">
    <source>
        <dbReference type="ARBA" id="ARBA00023136"/>
    </source>
</evidence>
<feature type="transmembrane region" description="Helical" evidence="9">
    <location>
        <begin position="126"/>
        <end position="146"/>
    </location>
</feature>
<sequence>MRSLLDLIYRAAGGLAALFMIATLAMVLTGIVTRLLDIYVRGTDDYAGYCMAACGFLALAYTFKHGEHIRVTLLIDRFAGGTRRAVETVALVVGAVVAGALAWYSLRLVFNSYEFGDISQGVDATPLWIPQIGMAAGTVVLFVALLDDLLLTLAGRPVARLKSHSNEPARVE</sequence>
<keyword evidence="7 9" id="KW-0472">Membrane</keyword>
<organism evidence="11 12">
    <name type="scientific">Oryzomicrobium terrae</name>
    <dbReference type="NCBI Taxonomy" id="1735038"/>
    <lineage>
        <taxon>Bacteria</taxon>
        <taxon>Pseudomonadati</taxon>
        <taxon>Pseudomonadota</taxon>
        <taxon>Betaproteobacteria</taxon>
        <taxon>Rhodocyclales</taxon>
        <taxon>Rhodocyclaceae</taxon>
        <taxon>Oryzomicrobium</taxon>
    </lineage>
</organism>
<evidence type="ECO:0000256" key="2">
    <source>
        <dbReference type="ARBA" id="ARBA00022448"/>
    </source>
</evidence>
<evidence type="ECO:0000256" key="6">
    <source>
        <dbReference type="ARBA" id="ARBA00022989"/>
    </source>
</evidence>
<dbReference type="AlphaFoldDB" id="A0A5C1E9F9"/>
<comment type="function">
    <text evidence="9">Part of the tripartite ATP-independent periplasmic (TRAP) transport system.</text>
</comment>
<comment type="subcellular location">
    <subcellularLocation>
        <location evidence="1 9">Cell inner membrane</location>
        <topology evidence="1 9">Multi-pass membrane protein</topology>
    </subcellularLocation>
</comment>
<evidence type="ECO:0000256" key="9">
    <source>
        <dbReference type="RuleBase" id="RU369079"/>
    </source>
</evidence>
<dbReference type="InterPro" id="IPR007387">
    <property type="entry name" value="TRAP_DctQ"/>
</dbReference>
<name>A0A5C1E9F9_9RHOO</name>
<gene>
    <name evidence="11" type="ORF">OTERR_18180</name>
</gene>
<dbReference type="RefSeq" id="WP_149425580.1">
    <property type="nucleotide sequence ID" value="NZ_CP022579.1"/>
</dbReference>
<dbReference type="GO" id="GO:0005886">
    <property type="term" value="C:plasma membrane"/>
    <property type="evidence" value="ECO:0007669"/>
    <property type="project" value="UniProtKB-SubCell"/>
</dbReference>
<dbReference type="InterPro" id="IPR055348">
    <property type="entry name" value="DctQ"/>
</dbReference>
<dbReference type="GO" id="GO:0015740">
    <property type="term" value="P:C4-dicarboxylate transport"/>
    <property type="evidence" value="ECO:0007669"/>
    <property type="project" value="TreeGrafter"/>
</dbReference>
<dbReference type="GO" id="GO:0022857">
    <property type="term" value="F:transmembrane transporter activity"/>
    <property type="evidence" value="ECO:0007669"/>
    <property type="project" value="UniProtKB-UniRule"/>
</dbReference>
<protein>
    <recommendedName>
        <fullName evidence="9">TRAP transporter small permease protein</fullName>
    </recommendedName>
</protein>
<evidence type="ECO:0000259" key="10">
    <source>
        <dbReference type="Pfam" id="PF04290"/>
    </source>
</evidence>
<evidence type="ECO:0000256" key="5">
    <source>
        <dbReference type="ARBA" id="ARBA00022692"/>
    </source>
</evidence>
<comment type="subunit">
    <text evidence="9">The complex comprises the extracytoplasmic solute receptor protein and the two transmembrane proteins.</text>
</comment>
<keyword evidence="3" id="KW-1003">Cell membrane</keyword>
<evidence type="ECO:0000256" key="1">
    <source>
        <dbReference type="ARBA" id="ARBA00004429"/>
    </source>
</evidence>
<keyword evidence="5 9" id="KW-0812">Transmembrane</keyword>
<dbReference type="PANTHER" id="PTHR35011:SF10">
    <property type="entry name" value="TRAP TRANSPORTER SMALL PERMEASE PROTEIN"/>
    <property type="match status" value="1"/>
</dbReference>
<evidence type="ECO:0000256" key="8">
    <source>
        <dbReference type="ARBA" id="ARBA00038436"/>
    </source>
</evidence>
<evidence type="ECO:0000256" key="4">
    <source>
        <dbReference type="ARBA" id="ARBA00022519"/>
    </source>
</evidence>
<proteinExistence type="inferred from homology"/>